<gene>
    <name evidence="1" type="ORF">MPOR_07320</name>
</gene>
<sequence length="128" mass="13989">MWTVSRRIAAPAEDVWRLLVDPEVWPRWGPTVVAAEIDGGFLRHGATGRVWTPVGVPLPFTITDFEPGRHWSWRVAGVPATGHSVEPDGAGCRAWMSAPLWAPAYLPVLQIALRRIDEMAVQTGAGGQ</sequence>
<reference evidence="1 2" key="1">
    <citation type="journal article" date="2019" name="Emerg. Microbes Infect.">
        <title>Comprehensive subspecies identification of 175 nontuberculous mycobacteria species based on 7547 genomic profiles.</title>
        <authorList>
            <person name="Matsumoto Y."/>
            <person name="Kinjo T."/>
            <person name="Motooka D."/>
            <person name="Nabeya D."/>
            <person name="Jung N."/>
            <person name="Uechi K."/>
            <person name="Horii T."/>
            <person name="Iida T."/>
            <person name="Fujita J."/>
            <person name="Nakamura S."/>
        </authorList>
    </citation>
    <scope>NUCLEOTIDE SEQUENCE [LARGE SCALE GENOMIC DNA]</scope>
    <source>
        <strain evidence="1 2">JCM 12603</strain>
    </source>
</reference>
<name>A0A6N4V2N3_9MYCO</name>
<dbReference type="KEGG" id="mpof:MPOR_07320"/>
<dbReference type="InterPro" id="IPR019587">
    <property type="entry name" value="Polyketide_cyclase/dehydratase"/>
</dbReference>
<dbReference type="Pfam" id="PF10604">
    <property type="entry name" value="Polyketide_cyc2"/>
    <property type="match status" value="1"/>
</dbReference>
<protein>
    <recommendedName>
        <fullName evidence="3">Polyketide cyclase</fullName>
    </recommendedName>
</protein>
<proteinExistence type="predicted"/>
<dbReference type="Gene3D" id="3.30.530.20">
    <property type="match status" value="1"/>
</dbReference>
<evidence type="ECO:0000313" key="1">
    <source>
        <dbReference type="EMBL" id="BBX49706.1"/>
    </source>
</evidence>
<evidence type="ECO:0000313" key="2">
    <source>
        <dbReference type="Proteomes" id="UP000466785"/>
    </source>
</evidence>
<keyword evidence="2" id="KW-1185">Reference proteome</keyword>
<dbReference type="InterPro" id="IPR023393">
    <property type="entry name" value="START-like_dom_sf"/>
</dbReference>
<dbReference type="AlphaFoldDB" id="A0A6N4V2N3"/>
<dbReference type="EMBL" id="AP022570">
    <property type="protein sequence ID" value="BBX49706.1"/>
    <property type="molecule type" value="Genomic_DNA"/>
</dbReference>
<dbReference type="RefSeq" id="WP_163672619.1">
    <property type="nucleotide sequence ID" value="NZ_AP022570.1"/>
</dbReference>
<dbReference type="SUPFAM" id="SSF55961">
    <property type="entry name" value="Bet v1-like"/>
    <property type="match status" value="1"/>
</dbReference>
<accession>A0A6N4V2N3</accession>
<dbReference type="Proteomes" id="UP000466785">
    <property type="component" value="Chromosome"/>
</dbReference>
<evidence type="ECO:0008006" key="3">
    <source>
        <dbReference type="Google" id="ProtNLM"/>
    </source>
</evidence>
<organism evidence="1 2">
    <name type="scientific">Mycolicibacterium poriferae</name>
    <dbReference type="NCBI Taxonomy" id="39694"/>
    <lineage>
        <taxon>Bacteria</taxon>
        <taxon>Bacillati</taxon>
        <taxon>Actinomycetota</taxon>
        <taxon>Actinomycetes</taxon>
        <taxon>Mycobacteriales</taxon>
        <taxon>Mycobacteriaceae</taxon>
        <taxon>Mycolicibacterium</taxon>
    </lineage>
</organism>